<organism evidence="2 3">
    <name type="scientific">Carpediemonas membranifera</name>
    <dbReference type="NCBI Taxonomy" id="201153"/>
    <lineage>
        <taxon>Eukaryota</taxon>
        <taxon>Metamonada</taxon>
        <taxon>Carpediemonas-like organisms</taxon>
        <taxon>Carpediemonas</taxon>
    </lineage>
</organism>
<sequence>MNMDSMPIDSRESGIALNGKSMDDRTFIVGNSGLDISLAHFRALLDDAGMTGCALVTGFNAKGDPVALFKTLDELDGMMADELYDMAASPYAFSAADLDLSNAVPVPAGMSTESAIATLLAEKRLQSSQALPPPRSDASPALDPFTVTKMTLVVPEPVGRKRKQGHGQLKMTSYFPAGESTETA</sequence>
<evidence type="ECO:0000313" key="2">
    <source>
        <dbReference type="EMBL" id="KAG9390461.1"/>
    </source>
</evidence>
<proteinExistence type="predicted"/>
<accession>A0A8J6DZI9</accession>
<dbReference type="Proteomes" id="UP000717585">
    <property type="component" value="Unassembled WGS sequence"/>
</dbReference>
<evidence type="ECO:0000313" key="3">
    <source>
        <dbReference type="Proteomes" id="UP000717585"/>
    </source>
</evidence>
<feature type="region of interest" description="Disordered" evidence="1">
    <location>
        <begin position="156"/>
        <end position="184"/>
    </location>
</feature>
<reference evidence="2" key="1">
    <citation type="submission" date="2021-05" db="EMBL/GenBank/DDBJ databases">
        <title>A free-living protist that lacks canonical eukaryotic 1 DNA replication and segregation systems.</title>
        <authorList>
            <person name="Salas-Leiva D.E."/>
            <person name="Tromer E.C."/>
            <person name="Curtis B.A."/>
            <person name="Jerlstrom-Hultqvist J."/>
            <person name="Kolisko M."/>
            <person name="Yi Z."/>
            <person name="Salas-Leiva J.S."/>
            <person name="Gallot-Lavallee L."/>
            <person name="Kops G.J.P.L."/>
            <person name="Archibald J.M."/>
            <person name="Simpson A.G.B."/>
            <person name="Roger A.J."/>
        </authorList>
    </citation>
    <scope>NUCLEOTIDE SEQUENCE</scope>
    <source>
        <strain evidence="2">BICM</strain>
    </source>
</reference>
<dbReference type="AlphaFoldDB" id="A0A8J6DZI9"/>
<gene>
    <name evidence="2" type="ORF">J8273_7812</name>
</gene>
<evidence type="ECO:0000256" key="1">
    <source>
        <dbReference type="SAM" id="MobiDB-lite"/>
    </source>
</evidence>
<name>A0A8J6DZI9_9EUKA</name>
<keyword evidence="3" id="KW-1185">Reference proteome</keyword>
<protein>
    <submittedName>
        <fullName evidence="2">Uncharacterized protein</fullName>
    </submittedName>
</protein>
<dbReference type="EMBL" id="JAHDYR010000064">
    <property type="protein sequence ID" value="KAG9390461.1"/>
    <property type="molecule type" value="Genomic_DNA"/>
</dbReference>
<comment type="caution">
    <text evidence="2">The sequence shown here is derived from an EMBL/GenBank/DDBJ whole genome shotgun (WGS) entry which is preliminary data.</text>
</comment>